<dbReference type="Pfam" id="PF08240">
    <property type="entry name" value="ADH_N"/>
    <property type="match status" value="1"/>
</dbReference>
<comment type="similarity">
    <text evidence="1">Belongs to the zinc-containing alcohol dehydrogenase family.</text>
</comment>
<organism evidence="4 5">
    <name type="scientific">Aspergillus lucknowensis</name>
    <dbReference type="NCBI Taxonomy" id="176173"/>
    <lineage>
        <taxon>Eukaryota</taxon>
        <taxon>Fungi</taxon>
        <taxon>Dikarya</taxon>
        <taxon>Ascomycota</taxon>
        <taxon>Pezizomycotina</taxon>
        <taxon>Eurotiomycetes</taxon>
        <taxon>Eurotiomycetidae</taxon>
        <taxon>Eurotiales</taxon>
        <taxon>Aspergillaceae</taxon>
        <taxon>Aspergillus</taxon>
        <taxon>Aspergillus subgen. Nidulantes</taxon>
    </lineage>
</organism>
<dbReference type="PANTHER" id="PTHR45348">
    <property type="entry name" value="HYPOTHETICAL OXIDOREDUCTASE (EUROFUNG)"/>
    <property type="match status" value="1"/>
</dbReference>
<dbReference type="InterPro" id="IPR013154">
    <property type="entry name" value="ADH-like_N"/>
</dbReference>
<gene>
    <name evidence="4" type="ORF">BJX67DRAFT_160641</name>
</gene>
<keyword evidence="5" id="KW-1185">Reference proteome</keyword>
<feature type="domain" description="Enoyl reductase (ER)" evidence="3">
    <location>
        <begin position="14"/>
        <end position="345"/>
    </location>
</feature>
<dbReference type="InterPro" id="IPR020843">
    <property type="entry name" value="ER"/>
</dbReference>
<dbReference type="Gene3D" id="3.90.180.10">
    <property type="entry name" value="Medium-chain alcohol dehydrogenases, catalytic domain"/>
    <property type="match status" value="1"/>
</dbReference>
<proteinExistence type="inferred from homology"/>
<dbReference type="Pfam" id="PF00107">
    <property type="entry name" value="ADH_zinc_N"/>
    <property type="match status" value="1"/>
</dbReference>
<dbReference type="Gene3D" id="3.40.50.720">
    <property type="entry name" value="NAD(P)-binding Rossmann-like Domain"/>
    <property type="match status" value="1"/>
</dbReference>
<dbReference type="PANTHER" id="PTHR45348:SF2">
    <property type="entry name" value="ZINC-TYPE ALCOHOL DEHYDROGENASE-LIKE PROTEIN C2E1P3.01"/>
    <property type="match status" value="1"/>
</dbReference>
<reference evidence="4 5" key="1">
    <citation type="submission" date="2024-07" db="EMBL/GenBank/DDBJ databases">
        <title>Section-level genome sequencing and comparative genomics of Aspergillus sections Usti and Cavernicolus.</title>
        <authorList>
            <consortium name="Lawrence Berkeley National Laboratory"/>
            <person name="Nybo J.L."/>
            <person name="Vesth T.C."/>
            <person name="Theobald S."/>
            <person name="Frisvad J.C."/>
            <person name="Larsen T.O."/>
            <person name="Kjaerboelling I."/>
            <person name="Rothschild-Mancinelli K."/>
            <person name="Lyhne E.K."/>
            <person name="Kogle M.E."/>
            <person name="Barry K."/>
            <person name="Clum A."/>
            <person name="Na H."/>
            <person name="Ledsgaard L."/>
            <person name="Lin J."/>
            <person name="Lipzen A."/>
            <person name="Kuo A."/>
            <person name="Riley R."/>
            <person name="Mondo S."/>
            <person name="Labutti K."/>
            <person name="Haridas S."/>
            <person name="Pangalinan J."/>
            <person name="Salamov A.A."/>
            <person name="Simmons B.A."/>
            <person name="Magnuson J.K."/>
            <person name="Chen J."/>
            <person name="Drula E."/>
            <person name="Henrissat B."/>
            <person name="Wiebenga A."/>
            <person name="Lubbers R.J."/>
            <person name="Gomes A.C."/>
            <person name="Macurrencykelacurrency M.R."/>
            <person name="Stajich J."/>
            <person name="Grigoriev I.V."/>
            <person name="Mortensen U.H."/>
            <person name="De Vries R.P."/>
            <person name="Baker S.E."/>
            <person name="Andersen M.R."/>
        </authorList>
    </citation>
    <scope>NUCLEOTIDE SEQUENCE [LARGE SCALE GENOMIC DNA]</scope>
    <source>
        <strain evidence="4 5">CBS 449.75</strain>
    </source>
</reference>
<evidence type="ECO:0000259" key="3">
    <source>
        <dbReference type="SMART" id="SM00829"/>
    </source>
</evidence>
<keyword evidence="2" id="KW-0560">Oxidoreductase</keyword>
<dbReference type="CDD" id="cd08249">
    <property type="entry name" value="enoyl_reductase_like"/>
    <property type="match status" value="1"/>
</dbReference>
<evidence type="ECO:0000256" key="1">
    <source>
        <dbReference type="ARBA" id="ARBA00008072"/>
    </source>
</evidence>
<dbReference type="Proteomes" id="UP001610432">
    <property type="component" value="Unassembled WGS sequence"/>
</dbReference>
<evidence type="ECO:0000256" key="2">
    <source>
        <dbReference type="ARBA" id="ARBA00023002"/>
    </source>
</evidence>
<dbReference type="InterPro" id="IPR047122">
    <property type="entry name" value="Trans-enoyl_RdTase-like"/>
</dbReference>
<dbReference type="SUPFAM" id="SSF50129">
    <property type="entry name" value="GroES-like"/>
    <property type="match status" value="1"/>
</dbReference>
<protein>
    <submittedName>
        <fullName evidence="4">GroES-like protein</fullName>
    </submittedName>
</protein>
<dbReference type="GeneID" id="98140016"/>
<name>A0ABR4M478_9EURO</name>
<evidence type="ECO:0000313" key="5">
    <source>
        <dbReference type="Proteomes" id="UP001610432"/>
    </source>
</evidence>
<accession>A0ABR4M478</accession>
<dbReference type="InterPro" id="IPR011032">
    <property type="entry name" value="GroES-like_sf"/>
</dbReference>
<dbReference type="SMART" id="SM00829">
    <property type="entry name" value="PKS_ER"/>
    <property type="match status" value="1"/>
</dbReference>
<dbReference type="RefSeq" id="XP_070890376.1">
    <property type="nucleotide sequence ID" value="XM_071024944.1"/>
</dbReference>
<dbReference type="InterPro" id="IPR036291">
    <property type="entry name" value="NAD(P)-bd_dom_sf"/>
</dbReference>
<sequence length="355" mass="38211">MVTLQKALIVEEIGKPLKLTKRPIPRPEPGWVLVKVVAAGINPHDRKSRDKGYLIESHVPGEVLTQDIAGTVVSLGDNVTKFAVGDRIFGQSDVLGGPDQGGLQQYVVLHADYAAKIPDGLSFDEAATIPVNAVAGFVALFHESGFGLTPAEFNSGQESVDYSNETILVIGGGSNTGKFGLQFAKLAGFGRVVTTASTRDAAKVDYLKSLGATHVIDREAEDVVARIRELVGDDLLYAYDTINGGKNQGLGLAALSNSRRGSLVTLVRGEVDPVQVEAKKAGFRKEHAYGASNLHGQFSANFWAKFPEWIQQGKLRALDFQVIEGLDEEKVNRVLDDYRDGRAVVQAHVHPNAAE</sequence>
<dbReference type="SUPFAM" id="SSF51735">
    <property type="entry name" value="NAD(P)-binding Rossmann-fold domains"/>
    <property type="match status" value="1"/>
</dbReference>
<comment type="caution">
    <text evidence="4">The sequence shown here is derived from an EMBL/GenBank/DDBJ whole genome shotgun (WGS) entry which is preliminary data.</text>
</comment>
<dbReference type="InterPro" id="IPR013149">
    <property type="entry name" value="ADH-like_C"/>
</dbReference>
<evidence type="ECO:0000313" key="4">
    <source>
        <dbReference type="EMBL" id="KAL2871397.1"/>
    </source>
</evidence>
<dbReference type="EMBL" id="JBFXLQ010000003">
    <property type="protein sequence ID" value="KAL2871397.1"/>
    <property type="molecule type" value="Genomic_DNA"/>
</dbReference>